<protein>
    <recommendedName>
        <fullName evidence="4">DUF2304 domain-containing protein</fullName>
    </recommendedName>
</protein>
<name>U2DR57_9MOLU</name>
<organism evidence="2 3">
    <name type="scientific">Haloplasma contractile SSD-17B</name>
    <dbReference type="NCBI Taxonomy" id="1033810"/>
    <lineage>
        <taxon>Bacteria</taxon>
        <taxon>Bacillati</taxon>
        <taxon>Mycoplasmatota</taxon>
        <taxon>Mollicutes</taxon>
        <taxon>Haloplasmatales</taxon>
        <taxon>Haloplasmataceae</taxon>
        <taxon>Haloplasma</taxon>
    </lineage>
</organism>
<dbReference type="OrthoDB" id="9919162at2"/>
<dbReference type="InParanoid" id="U2DR57"/>
<comment type="caution">
    <text evidence="2">The sequence shown here is derived from an EMBL/GenBank/DDBJ whole genome shotgun (WGS) entry which is preliminary data.</text>
</comment>
<keyword evidence="1" id="KW-1133">Transmembrane helix</keyword>
<dbReference type="RefSeq" id="WP_008824741.1">
    <property type="nucleotide sequence ID" value="NZ_AFNU02000017.1"/>
</dbReference>
<dbReference type="Proteomes" id="UP000005707">
    <property type="component" value="Unassembled WGS sequence"/>
</dbReference>
<evidence type="ECO:0000256" key="1">
    <source>
        <dbReference type="SAM" id="Phobius"/>
    </source>
</evidence>
<dbReference type="STRING" id="1033810.HLPCO_002873"/>
<keyword evidence="3" id="KW-1185">Reference proteome</keyword>
<evidence type="ECO:0000313" key="3">
    <source>
        <dbReference type="Proteomes" id="UP000005707"/>
    </source>
</evidence>
<dbReference type="AlphaFoldDB" id="U2DR57"/>
<proteinExistence type="predicted"/>
<feature type="transmembrane region" description="Helical" evidence="1">
    <location>
        <begin position="6"/>
        <end position="25"/>
    </location>
</feature>
<evidence type="ECO:0000313" key="2">
    <source>
        <dbReference type="EMBL" id="ERJ11052.1"/>
    </source>
</evidence>
<feature type="transmembrane region" description="Helical" evidence="1">
    <location>
        <begin position="32"/>
        <end position="49"/>
    </location>
</feature>
<gene>
    <name evidence="2" type="ORF">HLPCO_002873</name>
</gene>
<dbReference type="Pfam" id="PF10066">
    <property type="entry name" value="DUF2304"/>
    <property type="match status" value="1"/>
</dbReference>
<sequence>MYFSEEIILIGFITFILILITIRTSKVRIKDAIFWIIWTITLIIFAFIPEANNWIQKLLGIDSNVFFFVIVVIFSYFVMFRNAIIISQHEDKIKELSQTIAIQQLEQIKINRELYEKVQEINNNKDIN</sequence>
<dbReference type="EMBL" id="AFNU02000017">
    <property type="protein sequence ID" value="ERJ11052.1"/>
    <property type="molecule type" value="Genomic_DNA"/>
</dbReference>
<accession>U2DR57</accession>
<reference evidence="2 3" key="2">
    <citation type="journal article" date="2013" name="PLoS ONE">
        <title>INDIGO - INtegrated Data Warehouse of MIcrobial GenOmes with Examples from the Red Sea Extremophiles.</title>
        <authorList>
            <person name="Alam I."/>
            <person name="Antunes A."/>
            <person name="Kamau A.A."/>
            <person name="Ba Alawi W."/>
            <person name="Kalkatawi M."/>
            <person name="Stingl U."/>
            <person name="Bajic V.B."/>
        </authorList>
    </citation>
    <scope>NUCLEOTIDE SEQUENCE [LARGE SCALE GENOMIC DNA]</scope>
    <source>
        <strain evidence="2 3">SSD-17B</strain>
    </source>
</reference>
<keyword evidence="1" id="KW-0812">Transmembrane</keyword>
<feature type="transmembrane region" description="Helical" evidence="1">
    <location>
        <begin position="65"/>
        <end position="84"/>
    </location>
</feature>
<evidence type="ECO:0008006" key="4">
    <source>
        <dbReference type="Google" id="ProtNLM"/>
    </source>
</evidence>
<keyword evidence="1" id="KW-0472">Membrane</keyword>
<reference evidence="2 3" key="1">
    <citation type="journal article" date="2011" name="J. Bacteriol.">
        <title>Genome sequence of Haloplasma contractile, an unusual contractile bacterium from a deep-sea anoxic brine lake.</title>
        <authorList>
            <person name="Antunes A."/>
            <person name="Alam I."/>
            <person name="El Dorry H."/>
            <person name="Siam R."/>
            <person name="Robertson A."/>
            <person name="Bajic V.B."/>
            <person name="Stingl U."/>
        </authorList>
    </citation>
    <scope>NUCLEOTIDE SEQUENCE [LARGE SCALE GENOMIC DNA]</scope>
    <source>
        <strain evidence="2 3">SSD-17B</strain>
    </source>
</reference>
<dbReference type="InterPro" id="IPR019277">
    <property type="entry name" value="DUF2304"/>
</dbReference>